<accession>A0A0L6TZI0</accession>
<dbReference type="SUPFAM" id="SSF118010">
    <property type="entry name" value="TM1457-like"/>
    <property type="match status" value="1"/>
</dbReference>
<organism evidence="7 8">
    <name type="scientific">Acetobacterium bakii</name>
    <dbReference type="NCBI Taxonomy" id="52689"/>
    <lineage>
        <taxon>Bacteria</taxon>
        <taxon>Bacillati</taxon>
        <taxon>Bacillota</taxon>
        <taxon>Clostridia</taxon>
        <taxon>Eubacteriales</taxon>
        <taxon>Eubacteriaceae</taxon>
        <taxon>Acetobacterium</taxon>
    </lineage>
</organism>
<protein>
    <recommendedName>
        <fullName evidence="6">Ribosomal processing cysteine protease Prp</fullName>
    </recommendedName>
</protein>
<sequence>MISVTFFRKENEIDEITVSGHAGYADQGEDIICAAVSVLTISILNGLTEIVGRKDLCEVVKDGYTNFTVPKSSSELQNIKTETLLATYQLGIQGIKEAYGDYLKINEVKK</sequence>
<evidence type="ECO:0000256" key="2">
    <source>
        <dbReference type="ARBA" id="ARBA00022670"/>
    </source>
</evidence>
<dbReference type="AlphaFoldDB" id="A0A0L6TZI0"/>
<evidence type="ECO:0000313" key="8">
    <source>
        <dbReference type="Proteomes" id="UP000036873"/>
    </source>
</evidence>
<evidence type="ECO:0000256" key="5">
    <source>
        <dbReference type="ARBA" id="ARBA00044503"/>
    </source>
</evidence>
<dbReference type="GO" id="GO:0006508">
    <property type="term" value="P:proteolysis"/>
    <property type="evidence" value="ECO:0007669"/>
    <property type="project" value="UniProtKB-KW"/>
</dbReference>
<dbReference type="STRING" id="52689.AKG39_14775"/>
<proteinExistence type="inferred from homology"/>
<keyword evidence="7" id="KW-0687">Ribonucleoprotein</keyword>
<keyword evidence="3" id="KW-0378">Hydrolase</keyword>
<dbReference type="GO" id="GO:0042254">
    <property type="term" value="P:ribosome biogenesis"/>
    <property type="evidence" value="ECO:0007669"/>
    <property type="project" value="UniProtKB-KW"/>
</dbReference>
<keyword evidence="2" id="KW-0645">Protease</keyword>
<gene>
    <name evidence="7" type="ORF">AKG39_14775</name>
</gene>
<evidence type="ECO:0000256" key="3">
    <source>
        <dbReference type="ARBA" id="ARBA00022801"/>
    </source>
</evidence>
<keyword evidence="1" id="KW-0690">Ribosome biogenesis</keyword>
<dbReference type="GO" id="GO:0005840">
    <property type="term" value="C:ribosome"/>
    <property type="evidence" value="ECO:0007669"/>
    <property type="project" value="UniProtKB-KW"/>
</dbReference>
<dbReference type="InterPro" id="IPR036764">
    <property type="entry name" value="Peptidase_Prp_sf"/>
</dbReference>
<evidence type="ECO:0000256" key="4">
    <source>
        <dbReference type="ARBA" id="ARBA00022807"/>
    </source>
</evidence>
<dbReference type="OrthoDB" id="48998at2"/>
<dbReference type="RefSeq" id="WP_050741173.1">
    <property type="nucleotide sequence ID" value="NZ_LGYO01000040.1"/>
</dbReference>
<dbReference type="PANTHER" id="PTHR39178:SF1">
    <property type="entry name" value="RIBOSOMAL-PROCESSING CYSTEINE PROTEASE PRP"/>
    <property type="match status" value="1"/>
</dbReference>
<evidence type="ECO:0000256" key="1">
    <source>
        <dbReference type="ARBA" id="ARBA00022517"/>
    </source>
</evidence>
<comment type="similarity">
    <text evidence="5">Belongs to the Prp family.</text>
</comment>
<dbReference type="PANTHER" id="PTHR39178">
    <property type="entry name" value="HYPOTHETICAL RIBOSOME-ASSOCIATED PROTEIN"/>
    <property type="match status" value="1"/>
</dbReference>
<dbReference type="GO" id="GO:0008234">
    <property type="term" value="F:cysteine-type peptidase activity"/>
    <property type="evidence" value="ECO:0007669"/>
    <property type="project" value="UniProtKB-KW"/>
</dbReference>
<dbReference type="InterPro" id="IPR007422">
    <property type="entry name" value="Peptidase_Prp"/>
</dbReference>
<dbReference type="Pfam" id="PF04327">
    <property type="entry name" value="Peptidase_Prp"/>
    <property type="match status" value="1"/>
</dbReference>
<name>A0A0L6TZI0_9FIRM</name>
<dbReference type="EMBL" id="LGYO01000040">
    <property type="protein sequence ID" value="KNZ40965.1"/>
    <property type="molecule type" value="Genomic_DNA"/>
</dbReference>
<evidence type="ECO:0000256" key="6">
    <source>
        <dbReference type="ARBA" id="ARBA00044538"/>
    </source>
</evidence>
<dbReference type="CDD" id="cd16332">
    <property type="entry name" value="Prp-like"/>
    <property type="match status" value="1"/>
</dbReference>
<reference evidence="8" key="1">
    <citation type="submission" date="2015-07" db="EMBL/GenBank/DDBJ databases">
        <title>Draft genome sequence of Acetobacterium bakii DSM 8293, a potential psychrophilic chemical producer through syngas fermentation.</title>
        <authorList>
            <person name="Song Y."/>
            <person name="Hwang S."/>
            <person name="Cho B.-K."/>
        </authorList>
    </citation>
    <scope>NUCLEOTIDE SEQUENCE [LARGE SCALE GENOMIC DNA]</scope>
    <source>
        <strain evidence="8">DSM 8239</strain>
    </source>
</reference>
<keyword evidence="4" id="KW-0788">Thiol protease</keyword>
<evidence type="ECO:0000313" key="7">
    <source>
        <dbReference type="EMBL" id="KNZ40965.1"/>
    </source>
</evidence>
<dbReference type="Gene3D" id="3.30.70.1490">
    <property type="entry name" value="Cysteine protease Prp"/>
    <property type="match status" value="1"/>
</dbReference>
<keyword evidence="7" id="KW-0689">Ribosomal protein</keyword>
<keyword evidence="8" id="KW-1185">Reference proteome</keyword>
<comment type="caution">
    <text evidence="7">The sequence shown here is derived from an EMBL/GenBank/DDBJ whole genome shotgun (WGS) entry which is preliminary data.</text>
</comment>
<dbReference type="Proteomes" id="UP000036873">
    <property type="component" value="Unassembled WGS sequence"/>
</dbReference>